<evidence type="ECO:0000313" key="2">
    <source>
        <dbReference type="EMBL" id="KAJ8357204.1"/>
    </source>
</evidence>
<feature type="coiled-coil region" evidence="1">
    <location>
        <begin position="45"/>
        <end position="90"/>
    </location>
</feature>
<name>A0A9Q1IX70_SYNKA</name>
<keyword evidence="1" id="KW-0175">Coiled coil</keyword>
<dbReference type="GO" id="GO:0007098">
    <property type="term" value="P:centrosome cycle"/>
    <property type="evidence" value="ECO:0007669"/>
    <property type="project" value="TreeGrafter"/>
</dbReference>
<gene>
    <name evidence="2" type="ORF">SKAU_G00199980</name>
</gene>
<dbReference type="GO" id="GO:0005813">
    <property type="term" value="C:centrosome"/>
    <property type="evidence" value="ECO:0007669"/>
    <property type="project" value="TreeGrafter"/>
</dbReference>
<evidence type="ECO:0000256" key="1">
    <source>
        <dbReference type="SAM" id="Coils"/>
    </source>
</evidence>
<comment type="caution">
    <text evidence="2">The sequence shown here is derived from an EMBL/GenBank/DDBJ whole genome shotgun (WGS) entry which is preliminary data.</text>
</comment>
<dbReference type="GO" id="GO:0060090">
    <property type="term" value="F:molecular adaptor activity"/>
    <property type="evidence" value="ECO:0007669"/>
    <property type="project" value="TreeGrafter"/>
</dbReference>
<accession>A0A9Q1IX70</accession>
<protein>
    <submittedName>
        <fullName evidence="2">Uncharacterized protein</fullName>
    </submittedName>
</protein>
<dbReference type="InterPro" id="IPR052593">
    <property type="entry name" value="MT-associated_AKAP9-binding"/>
</dbReference>
<dbReference type="OrthoDB" id="8957002at2759"/>
<dbReference type="GO" id="GO:0005794">
    <property type="term" value="C:Golgi apparatus"/>
    <property type="evidence" value="ECO:0007669"/>
    <property type="project" value="TreeGrafter"/>
</dbReference>
<dbReference type="AlphaFoldDB" id="A0A9Q1IX70"/>
<dbReference type="PANTHER" id="PTHR46501">
    <property type="entry name" value="MYOMEGALIN"/>
    <property type="match status" value="1"/>
</dbReference>
<organism evidence="2 3">
    <name type="scientific">Synaphobranchus kaupii</name>
    <name type="common">Kaup's arrowtooth eel</name>
    <dbReference type="NCBI Taxonomy" id="118154"/>
    <lineage>
        <taxon>Eukaryota</taxon>
        <taxon>Metazoa</taxon>
        <taxon>Chordata</taxon>
        <taxon>Craniata</taxon>
        <taxon>Vertebrata</taxon>
        <taxon>Euteleostomi</taxon>
        <taxon>Actinopterygii</taxon>
        <taxon>Neopterygii</taxon>
        <taxon>Teleostei</taxon>
        <taxon>Anguilliformes</taxon>
        <taxon>Synaphobranchidae</taxon>
        <taxon>Synaphobranchus</taxon>
    </lineage>
</organism>
<proteinExistence type="predicted"/>
<sequence length="117" mass="14330">MMVEEREKTIGQLRISLKDKERLLQEYSELMDHSQDPSESRDALLDKLRERIKDRDRALERSIDEKFHCLEEKEEEVQRLHLTLREKERDMDRLRCVLSNNEGHHHCENYTLYTYKQ</sequence>
<evidence type="ECO:0000313" key="3">
    <source>
        <dbReference type="Proteomes" id="UP001152622"/>
    </source>
</evidence>
<keyword evidence="3" id="KW-1185">Reference proteome</keyword>
<dbReference type="GO" id="GO:0090063">
    <property type="term" value="P:positive regulation of microtubule nucleation"/>
    <property type="evidence" value="ECO:0007669"/>
    <property type="project" value="TreeGrafter"/>
</dbReference>
<dbReference type="Proteomes" id="UP001152622">
    <property type="component" value="Chromosome 6"/>
</dbReference>
<dbReference type="PANTHER" id="PTHR46501:SF2">
    <property type="entry name" value="MYOMEGALIN"/>
    <property type="match status" value="1"/>
</dbReference>
<dbReference type="GO" id="GO:1903358">
    <property type="term" value="P:regulation of Golgi organization"/>
    <property type="evidence" value="ECO:0007669"/>
    <property type="project" value="TreeGrafter"/>
</dbReference>
<reference evidence="2" key="1">
    <citation type="journal article" date="2023" name="Science">
        <title>Genome structures resolve the early diversification of teleost fishes.</title>
        <authorList>
            <person name="Parey E."/>
            <person name="Louis A."/>
            <person name="Montfort J."/>
            <person name="Bouchez O."/>
            <person name="Roques C."/>
            <person name="Iampietro C."/>
            <person name="Lluch J."/>
            <person name="Castinel A."/>
            <person name="Donnadieu C."/>
            <person name="Desvignes T."/>
            <person name="Floi Bucao C."/>
            <person name="Jouanno E."/>
            <person name="Wen M."/>
            <person name="Mejri S."/>
            <person name="Dirks R."/>
            <person name="Jansen H."/>
            <person name="Henkel C."/>
            <person name="Chen W.J."/>
            <person name="Zahm M."/>
            <person name="Cabau C."/>
            <person name="Klopp C."/>
            <person name="Thompson A.W."/>
            <person name="Robinson-Rechavi M."/>
            <person name="Braasch I."/>
            <person name="Lecointre G."/>
            <person name="Bobe J."/>
            <person name="Postlethwait J.H."/>
            <person name="Berthelot C."/>
            <person name="Roest Crollius H."/>
            <person name="Guiguen Y."/>
        </authorList>
    </citation>
    <scope>NUCLEOTIDE SEQUENCE</scope>
    <source>
        <strain evidence="2">WJC10195</strain>
    </source>
</reference>
<dbReference type="EMBL" id="JAINUF010000006">
    <property type="protein sequence ID" value="KAJ8357204.1"/>
    <property type="molecule type" value="Genomic_DNA"/>
</dbReference>